<gene>
    <name evidence="1" type="ORF">LCGC14_2466460</name>
</gene>
<organism evidence="1">
    <name type="scientific">marine sediment metagenome</name>
    <dbReference type="NCBI Taxonomy" id="412755"/>
    <lineage>
        <taxon>unclassified sequences</taxon>
        <taxon>metagenomes</taxon>
        <taxon>ecological metagenomes</taxon>
    </lineage>
</organism>
<accession>A0A0F9DNU2</accession>
<protein>
    <submittedName>
        <fullName evidence="1">Uncharacterized protein</fullName>
    </submittedName>
</protein>
<dbReference type="AlphaFoldDB" id="A0A0F9DNU2"/>
<proteinExistence type="predicted"/>
<name>A0A0F9DNU2_9ZZZZ</name>
<reference evidence="1" key="1">
    <citation type="journal article" date="2015" name="Nature">
        <title>Complex archaea that bridge the gap between prokaryotes and eukaryotes.</title>
        <authorList>
            <person name="Spang A."/>
            <person name="Saw J.H."/>
            <person name="Jorgensen S.L."/>
            <person name="Zaremba-Niedzwiedzka K."/>
            <person name="Martijn J."/>
            <person name="Lind A.E."/>
            <person name="van Eijk R."/>
            <person name="Schleper C."/>
            <person name="Guy L."/>
            <person name="Ettema T.J."/>
        </authorList>
    </citation>
    <scope>NUCLEOTIDE SEQUENCE</scope>
</reference>
<sequence>MAVTVVFALYNGAGDPLSGVSPVWATAYDAVAETPIGSPPTISEIGTTGMYRFTRPSEDIAGVIDGVTSLPRYHMVLANLVGTVVAFDVSAGPKAGLLLSWDSLVDPETGTPLSEPGFTELAGGLYKFAFPAEPRAAGLIDMTGAASPRHALFNRDADMSNMVISGVAIVDDD</sequence>
<evidence type="ECO:0000313" key="1">
    <source>
        <dbReference type="EMBL" id="KKL19336.1"/>
    </source>
</evidence>
<comment type="caution">
    <text evidence="1">The sequence shown here is derived from an EMBL/GenBank/DDBJ whole genome shotgun (WGS) entry which is preliminary data.</text>
</comment>
<feature type="non-terminal residue" evidence="1">
    <location>
        <position position="173"/>
    </location>
</feature>
<dbReference type="EMBL" id="LAZR01038522">
    <property type="protein sequence ID" value="KKL19336.1"/>
    <property type="molecule type" value="Genomic_DNA"/>
</dbReference>